<reference evidence="1 2" key="1">
    <citation type="journal article" date="2021" name="Plant Biotechnol. J.">
        <title>Multi-omics assisted identification of the key and species-specific regulatory components of drought-tolerant mechanisms in Gossypium stocksii.</title>
        <authorList>
            <person name="Yu D."/>
            <person name="Ke L."/>
            <person name="Zhang D."/>
            <person name="Wu Y."/>
            <person name="Sun Y."/>
            <person name="Mei J."/>
            <person name="Sun J."/>
            <person name="Sun Y."/>
        </authorList>
    </citation>
    <scope>NUCLEOTIDE SEQUENCE [LARGE SCALE GENOMIC DNA]</scope>
    <source>
        <strain evidence="2">cv. E1</strain>
        <tissue evidence="1">Leaf</tissue>
    </source>
</reference>
<dbReference type="AlphaFoldDB" id="A0A9D3W1G0"/>
<dbReference type="OrthoDB" id="967168at2759"/>
<proteinExistence type="predicted"/>
<organism evidence="1 2">
    <name type="scientific">Gossypium stocksii</name>
    <dbReference type="NCBI Taxonomy" id="47602"/>
    <lineage>
        <taxon>Eukaryota</taxon>
        <taxon>Viridiplantae</taxon>
        <taxon>Streptophyta</taxon>
        <taxon>Embryophyta</taxon>
        <taxon>Tracheophyta</taxon>
        <taxon>Spermatophyta</taxon>
        <taxon>Magnoliopsida</taxon>
        <taxon>eudicotyledons</taxon>
        <taxon>Gunneridae</taxon>
        <taxon>Pentapetalae</taxon>
        <taxon>rosids</taxon>
        <taxon>malvids</taxon>
        <taxon>Malvales</taxon>
        <taxon>Malvaceae</taxon>
        <taxon>Malvoideae</taxon>
        <taxon>Gossypium</taxon>
    </lineage>
</organism>
<dbReference type="PANTHER" id="PTHR10775">
    <property type="entry name" value="OS08G0208400 PROTEIN"/>
    <property type="match status" value="1"/>
</dbReference>
<evidence type="ECO:0000313" key="2">
    <source>
        <dbReference type="Proteomes" id="UP000828251"/>
    </source>
</evidence>
<gene>
    <name evidence="1" type="ORF">J1N35_011027</name>
</gene>
<dbReference type="Pfam" id="PF02992">
    <property type="entry name" value="Transposase_21"/>
    <property type="match status" value="1"/>
</dbReference>
<evidence type="ECO:0000313" key="1">
    <source>
        <dbReference type="EMBL" id="KAH1107259.1"/>
    </source>
</evidence>
<dbReference type="InterPro" id="IPR004242">
    <property type="entry name" value="Transposase_21"/>
</dbReference>
<comment type="caution">
    <text evidence="1">The sequence shown here is derived from an EMBL/GenBank/DDBJ whole genome shotgun (WGS) entry which is preliminary data.</text>
</comment>
<protein>
    <submittedName>
        <fullName evidence="1">Uncharacterized protein</fullName>
    </submittedName>
</protein>
<accession>A0A9D3W1G0</accession>
<name>A0A9D3W1G0_9ROSI</name>
<dbReference type="EMBL" id="JAIQCV010000004">
    <property type="protein sequence ID" value="KAH1107259.1"/>
    <property type="molecule type" value="Genomic_DNA"/>
</dbReference>
<dbReference type="Proteomes" id="UP000828251">
    <property type="component" value="Unassembled WGS sequence"/>
</dbReference>
<dbReference type="PANTHER" id="PTHR10775:SF173">
    <property type="match status" value="1"/>
</dbReference>
<sequence>MFGRVDWKLFYTVVRVFVRYISTCKNPSFMQREKGLENDINIYMQPLIEELKQLWAGVKTYDALRKENFYLRTALLWTINDFLAYANLSGWSTKGDYACLCCAVQTCSKWLYNGKKFSYMGHNRWLDENHRFRFQMTLFDGTKEFRKAPE</sequence>
<keyword evidence="2" id="KW-1185">Reference proteome</keyword>